<protein>
    <submittedName>
        <fullName evidence="1">Glycosyl hydrolase</fullName>
    </submittedName>
</protein>
<organism evidence="1 2">
    <name type="scientific">Cryptosporangium phraense</name>
    <dbReference type="NCBI Taxonomy" id="2593070"/>
    <lineage>
        <taxon>Bacteria</taxon>
        <taxon>Bacillati</taxon>
        <taxon>Actinomycetota</taxon>
        <taxon>Actinomycetes</taxon>
        <taxon>Cryptosporangiales</taxon>
        <taxon>Cryptosporangiaceae</taxon>
        <taxon>Cryptosporangium</taxon>
    </lineage>
</organism>
<comment type="caution">
    <text evidence="1">The sequence shown here is derived from an EMBL/GenBank/DDBJ whole genome shotgun (WGS) entry which is preliminary data.</text>
</comment>
<dbReference type="Pfam" id="PF03663">
    <property type="entry name" value="Glyco_hydro_76"/>
    <property type="match status" value="1"/>
</dbReference>
<dbReference type="RefSeq" id="WP_142703477.1">
    <property type="nucleotide sequence ID" value="NZ_VIRS01000003.1"/>
</dbReference>
<dbReference type="PANTHER" id="PTHR47791">
    <property type="entry name" value="MEIOTICALLY UP-REGULATED GENE 191 PROTEIN"/>
    <property type="match status" value="1"/>
</dbReference>
<dbReference type="EMBL" id="VIRS01000003">
    <property type="protein sequence ID" value="TQS46070.1"/>
    <property type="molecule type" value="Genomic_DNA"/>
</dbReference>
<evidence type="ECO:0000313" key="2">
    <source>
        <dbReference type="Proteomes" id="UP000317982"/>
    </source>
</evidence>
<dbReference type="GO" id="GO:0016787">
    <property type="term" value="F:hydrolase activity"/>
    <property type="evidence" value="ECO:0007669"/>
    <property type="project" value="UniProtKB-KW"/>
</dbReference>
<dbReference type="AlphaFoldDB" id="A0A545AXM0"/>
<keyword evidence="1" id="KW-0378">Hydrolase</keyword>
<dbReference type="GO" id="GO:0005975">
    <property type="term" value="P:carbohydrate metabolic process"/>
    <property type="evidence" value="ECO:0007669"/>
    <property type="project" value="InterPro"/>
</dbReference>
<accession>A0A545AXM0</accession>
<name>A0A545AXM0_9ACTN</name>
<gene>
    <name evidence="1" type="ORF">FL583_06180</name>
</gene>
<dbReference type="PANTHER" id="PTHR47791:SF3">
    <property type="entry name" value="MEIOTICALLY UP-REGULATED GENE 191 PROTEIN"/>
    <property type="match status" value="1"/>
</dbReference>
<dbReference type="Proteomes" id="UP000317982">
    <property type="component" value="Unassembled WGS sequence"/>
</dbReference>
<dbReference type="InterPro" id="IPR008928">
    <property type="entry name" value="6-hairpin_glycosidase_sf"/>
</dbReference>
<evidence type="ECO:0000313" key="1">
    <source>
        <dbReference type="EMBL" id="TQS46070.1"/>
    </source>
</evidence>
<dbReference type="OrthoDB" id="2505409at2"/>
<dbReference type="SUPFAM" id="SSF48208">
    <property type="entry name" value="Six-hairpin glycosidases"/>
    <property type="match status" value="1"/>
</dbReference>
<dbReference type="Gene3D" id="1.50.10.20">
    <property type="match status" value="1"/>
</dbReference>
<reference evidence="1 2" key="1">
    <citation type="submission" date="2019-07" db="EMBL/GenBank/DDBJ databases">
        <title>Cryptosporangium phraense sp. nov., isolated from plant litter.</title>
        <authorList>
            <person name="Suriyachadkun C."/>
        </authorList>
    </citation>
    <scope>NUCLEOTIDE SEQUENCE [LARGE SCALE GENOMIC DNA]</scope>
    <source>
        <strain evidence="1 2">A-T 5661</strain>
    </source>
</reference>
<sequence length="320" mass="35393">MTWPERAAAAHAVLLHRFGRRGGLFRLSDPPLPGDRWRLGYWWQAQALDALVDAQQRAPSAAGTHRIRAFVAALYAVRGGRLVNDYYDDVAWMALALLRAGHPRTARRLWRHLQSGWSDVHGGGICWSRGQPDYKNVPANGPCAILAARLYRHDGDPADLDWARRIVAWIDDTLVDHRTGLVADGIGRRGDDHIDADWLFTYTHGVVIGAHDELFALTGDAHHAERAAATVRAVETHLAPDGILPDEGDGDGAMFRGILARYLAPRELPLLRRSAEQTWAHRDTEGRFGPTLAAHLSGLSLCEQLARFSQNSQPPGAHRP</sequence>
<dbReference type="InParanoid" id="A0A545AXM0"/>
<proteinExistence type="predicted"/>
<keyword evidence="2" id="KW-1185">Reference proteome</keyword>
<dbReference type="InterPro" id="IPR053169">
    <property type="entry name" value="MUG_Protein"/>
</dbReference>
<dbReference type="InterPro" id="IPR005198">
    <property type="entry name" value="Glyco_hydro_76"/>
</dbReference>